<proteinExistence type="predicted"/>
<dbReference type="RefSeq" id="WP_227181623.1">
    <property type="nucleotide sequence ID" value="NZ_JAJBZT010000009.1"/>
</dbReference>
<accession>A0ABS8D9B5</accession>
<dbReference type="EMBL" id="JAJBZT010000009">
    <property type="protein sequence ID" value="MCB6184806.1"/>
    <property type="molecule type" value="Genomic_DNA"/>
</dbReference>
<feature type="signal peptide" evidence="1">
    <location>
        <begin position="1"/>
        <end position="24"/>
    </location>
</feature>
<keyword evidence="4" id="KW-1185">Reference proteome</keyword>
<comment type="caution">
    <text evidence="3">The sequence shown here is derived from an EMBL/GenBank/DDBJ whole genome shotgun (WGS) entry which is preliminary data.</text>
</comment>
<dbReference type="NCBIfam" id="TIGR03414">
    <property type="entry name" value="ABC_choline_bnd"/>
    <property type="match status" value="1"/>
</dbReference>
<evidence type="ECO:0000313" key="3">
    <source>
        <dbReference type="EMBL" id="MCB6184806.1"/>
    </source>
</evidence>
<dbReference type="Gene3D" id="3.40.190.10">
    <property type="entry name" value="Periplasmic binding protein-like II"/>
    <property type="match status" value="1"/>
</dbReference>
<dbReference type="InterPro" id="IPR017783">
    <property type="entry name" value="ABC_choline_sub-bd"/>
</dbReference>
<feature type="domain" description="ABC-type glycine betaine transport system substrate-binding" evidence="2">
    <location>
        <begin position="31"/>
        <end position="284"/>
    </location>
</feature>
<gene>
    <name evidence="3" type="primary">choX</name>
    <name evidence="3" type="ORF">LIN78_14760</name>
</gene>
<name>A0ABS8D9B5_9NEIS</name>
<dbReference type="Gene3D" id="3.40.190.100">
    <property type="entry name" value="Glycine betaine-binding periplasmic protein, domain 2"/>
    <property type="match status" value="1"/>
</dbReference>
<evidence type="ECO:0000313" key="4">
    <source>
        <dbReference type="Proteomes" id="UP001165395"/>
    </source>
</evidence>
<dbReference type="CDD" id="cd13640">
    <property type="entry name" value="PBP2_ChoX"/>
    <property type="match status" value="1"/>
</dbReference>
<organism evidence="3 4">
    <name type="scientific">Leeia speluncae</name>
    <dbReference type="NCBI Taxonomy" id="2884804"/>
    <lineage>
        <taxon>Bacteria</taxon>
        <taxon>Pseudomonadati</taxon>
        <taxon>Pseudomonadota</taxon>
        <taxon>Betaproteobacteria</taxon>
        <taxon>Neisseriales</taxon>
        <taxon>Leeiaceae</taxon>
        <taxon>Leeia</taxon>
    </lineage>
</organism>
<keyword evidence="1" id="KW-0732">Signal</keyword>
<dbReference type="Proteomes" id="UP001165395">
    <property type="component" value="Unassembled WGS sequence"/>
</dbReference>
<dbReference type="SUPFAM" id="SSF53850">
    <property type="entry name" value="Periplasmic binding protein-like II"/>
    <property type="match status" value="1"/>
</dbReference>
<reference evidence="3" key="1">
    <citation type="submission" date="2021-10" db="EMBL/GenBank/DDBJ databases">
        <title>The complete genome sequence of Leeia sp. TBRC 13508.</title>
        <authorList>
            <person name="Charoenyingcharoen P."/>
            <person name="Yukphan P."/>
        </authorList>
    </citation>
    <scope>NUCLEOTIDE SEQUENCE</scope>
    <source>
        <strain evidence="3">TBRC 13508</strain>
    </source>
</reference>
<evidence type="ECO:0000259" key="2">
    <source>
        <dbReference type="Pfam" id="PF04069"/>
    </source>
</evidence>
<protein>
    <submittedName>
        <fullName evidence="3">Choline ABC transporter substrate-binding protein</fullName>
    </submittedName>
</protein>
<feature type="chain" id="PRO_5045168692" evidence="1">
    <location>
        <begin position="25"/>
        <end position="315"/>
    </location>
</feature>
<sequence>MRRTALFKFSVATIAASISTIAMAADPDSCKTVKMSEPGWADIQATNSMVEVVLEALGYTPKVDNLSVPITFRGLQMGQTDVFLGNWMPAQKPMVEGSIKDGSIEVMQTNLPQAKFTLAVPAYVAAAGVKSFNDLQKNADKFENKIYGIEAGAPANRNIQNMLIKHDFGLKDWKLVESSEAGMLSQVSRKIADKAWIVFLAWEPHMMNTKFKISYLADGDAYFGPNYGSASVHTVSRKGFAKQCPNLGKLFTQIKFNVDMENDIITDVLDKKQDAKVAAKAALKANPQLVASWLAGVQTTTGGDGLAAVKQALAK</sequence>
<dbReference type="InterPro" id="IPR007210">
    <property type="entry name" value="ABC_Gly_betaine_transp_sub-bd"/>
</dbReference>
<evidence type="ECO:0000256" key="1">
    <source>
        <dbReference type="SAM" id="SignalP"/>
    </source>
</evidence>
<dbReference type="Pfam" id="PF04069">
    <property type="entry name" value="OpuAC"/>
    <property type="match status" value="1"/>
</dbReference>